<name>A0A8H6VLR9_9PEZI</name>
<dbReference type="InterPro" id="IPR051927">
    <property type="entry name" value="Zn_Chap_cDPG_Synth"/>
</dbReference>
<evidence type="ECO:0000313" key="4">
    <source>
        <dbReference type="Proteomes" id="UP000660729"/>
    </source>
</evidence>
<feature type="domain" description="CobW C-terminal" evidence="2">
    <location>
        <begin position="338"/>
        <end position="513"/>
    </location>
</feature>
<keyword evidence="4" id="KW-1185">Reference proteome</keyword>
<dbReference type="SMART" id="SM00833">
    <property type="entry name" value="CobW_C"/>
    <property type="match status" value="1"/>
</dbReference>
<dbReference type="Pfam" id="PF02492">
    <property type="entry name" value="cobW"/>
    <property type="match status" value="2"/>
</dbReference>
<feature type="compositionally biased region" description="Acidic residues" evidence="1">
    <location>
        <begin position="370"/>
        <end position="400"/>
    </location>
</feature>
<organism evidence="3 4">
    <name type="scientific">Pseudocercospora fuligena</name>
    <dbReference type="NCBI Taxonomy" id="685502"/>
    <lineage>
        <taxon>Eukaryota</taxon>
        <taxon>Fungi</taxon>
        <taxon>Dikarya</taxon>
        <taxon>Ascomycota</taxon>
        <taxon>Pezizomycotina</taxon>
        <taxon>Dothideomycetes</taxon>
        <taxon>Dothideomycetidae</taxon>
        <taxon>Mycosphaerellales</taxon>
        <taxon>Mycosphaerellaceae</taxon>
        <taxon>Pseudocercospora</taxon>
    </lineage>
</organism>
<accession>A0A8H6VLR9</accession>
<dbReference type="Proteomes" id="UP000660729">
    <property type="component" value="Unassembled WGS sequence"/>
</dbReference>
<feature type="compositionally biased region" description="Acidic residues" evidence="1">
    <location>
        <begin position="550"/>
        <end position="568"/>
    </location>
</feature>
<dbReference type="SUPFAM" id="SSF52540">
    <property type="entry name" value="P-loop containing nucleoside triphosphate hydrolases"/>
    <property type="match status" value="1"/>
</dbReference>
<dbReference type="Gene3D" id="3.40.50.300">
    <property type="entry name" value="P-loop containing nucleotide triphosphate hydrolases"/>
    <property type="match status" value="1"/>
</dbReference>
<dbReference type="OrthoDB" id="272672at2759"/>
<protein>
    <submittedName>
        <fullName evidence="3">COBW domain-containing protein</fullName>
    </submittedName>
</protein>
<proteinExistence type="predicted"/>
<dbReference type="InterPro" id="IPR027417">
    <property type="entry name" value="P-loop_NTPase"/>
</dbReference>
<gene>
    <name evidence="3" type="ORF">HII31_05878</name>
</gene>
<dbReference type="SUPFAM" id="SSF90002">
    <property type="entry name" value="Hypothetical protein YjiA, C-terminal domain"/>
    <property type="match status" value="1"/>
</dbReference>
<feature type="region of interest" description="Disordered" evidence="1">
    <location>
        <begin position="1"/>
        <end position="21"/>
    </location>
</feature>
<feature type="region of interest" description="Disordered" evidence="1">
    <location>
        <begin position="549"/>
        <end position="604"/>
    </location>
</feature>
<dbReference type="EMBL" id="JABCIY010000107">
    <property type="protein sequence ID" value="KAF7192779.1"/>
    <property type="molecule type" value="Genomic_DNA"/>
</dbReference>
<evidence type="ECO:0000259" key="2">
    <source>
        <dbReference type="SMART" id="SM00833"/>
    </source>
</evidence>
<feature type="compositionally biased region" description="Basic and acidic residues" evidence="1">
    <location>
        <begin position="569"/>
        <end position="582"/>
    </location>
</feature>
<evidence type="ECO:0000313" key="3">
    <source>
        <dbReference type="EMBL" id="KAF7192779.1"/>
    </source>
</evidence>
<sequence length="604" mass="68016">MARGKATSKPNGTTKVAKKAAAQKQLPVPPKALPVTLLSGFLGSGKTTLLQHILRSEHGLRIAVIVNDIGAVNVDANLIRNTHRVTKTEEKVIALQNGCICCTLRGDLLEELVRLAELAEFDYIIVESSGISEPEQVAETFDSRLAEQISQMGEGPEGLDPDTLATLKRLKEAGGLEKFARMDTTCTVIDAFTIMNDFETTDLLSARRNDVTAEDERTVSDLMVDQIEFADVIVLNKCDMISKKQKESVMTLIKKLNHRAKIIESTYGKIDVKQIVNTGMFNLEVAQTGYGWLQDLHAMTIREVNGKKMVTPKPETEEYVQTHLRMSSNATDLLRYNVRNFVYVRRRPFHPRRLFALLHDKFILQHPLDEVEEEGEEDEDEEMEDDEEEEEDDDVDMEDPLDLPDPAVILENKKKHPLFARLFRSKGEYFLATRPGRAGEWSQAGAMLTLSGGRPWFCTIPRSEWESGVKEIDELVDHDMNSGGTYGDRRQELVFIGEKLDIAAIEATLDECLLNDEEYAKWQEVMMRGEGPNAGSKEEQAEKEQALADLFDDGFPDWDSPDGEDDEMDHDHPKMARVDSHHGHSHPHTNGKTKHGVRKDGTVY</sequence>
<dbReference type="PANTHER" id="PTHR43603:SF1">
    <property type="entry name" value="ZINC-REGULATED GTPASE METALLOPROTEIN ACTIVATOR 1"/>
    <property type="match status" value="1"/>
</dbReference>
<feature type="compositionally biased region" description="Basic residues" evidence="1">
    <location>
        <begin position="583"/>
        <end position="597"/>
    </location>
</feature>
<dbReference type="InterPro" id="IPR011629">
    <property type="entry name" value="CobW-like_C"/>
</dbReference>
<reference evidence="3" key="1">
    <citation type="submission" date="2020-04" db="EMBL/GenBank/DDBJ databases">
        <title>Draft genome resource of the tomato pathogen Pseudocercospora fuligena.</title>
        <authorList>
            <person name="Zaccaron A."/>
        </authorList>
    </citation>
    <scope>NUCLEOTIDE SEQUENCE</scope>
    <source>
        <strain evidence="3">PF001</strain>
    </source>
</reference>
<comment type="caution">
    <text evidence="3">The sequence shown here is derived from an EMBL/GenBank/DDBJ whole genome shotgun (WGS) entry which is preliminary data.</text>
</comment>
<evidence type="ECO:0000256" key="1">
    <source>
        <dbReference type="SAM" id="MobiDB-lite"/>
    </source>
</evidence>
<dbReference type="Pfam" id="PF07683">
    <property type="entry name" value="CobW_C"/>
    <property type="match status" value="1"/>
</dbReference>
<dbReference type="InterPro" id="IPR003495">
    <property type="entry name" value="CobW/HypB/UreG_nucleotide-bd"/>
</dbReference>
<dbReference type="AlphaFoldDB" id="A0A8H6VLR9"/>
<dbReference type="CDD" id="cd03112">
    <property type="entry name" value="CobW-like"/>
    <property type="match status" value="1"/>
</dbReference>
<feature type="region of interest" description="Disordered" evidence="1">
    <location>
        <begin position="368"/>
        <end position="400"/>
    </location>
</feature>
<dbReference type="PANTHER" id="PTHR43603">
    <property type="entry name" value="COBW DOMAIN-CONTAINING PROTEIN DDB_G0274527"/>
    <property type="match status" value="1"/>
</dbReference>